<dbReference type="EMBL" id="JAGGMV010000001">
    <property type="protein sequence ID" value="MBP2201247.1"/>
    <property type="molecule type" value="Genomic_DNA"/>
</dbReference>
<accession>A0A8J7RG70</accession>
<sequence length="112" mass="12753">MINIITMIIWLVMTYIIYVAFETLFTWLGTKLVKINVEFKQIAYVSAIKALTYVLFGLIPIVGSLLGILAAAYMNKEMFEVDWKNGFIIELPALVFILIAMLLAIIFNIVLM</sequence>
<keyword evidence="1" id="KW-0472">Membrane</keyword>
<evidence type="ECO:0000256" key="1">
    <source>
        <dbReference type="SAM" id="Phobius"/>
    </source>
</evidence>
<dbReference type="AlphaFoldDB" id="A0A8J7RG70"/>
<feature type="transmembrane region" description="Helical" evidence="1">
    <location>
        <begin position="50"/>
        <end position="73"/>
    </location>
</feature>
<dbReference type="OrthoDB" id="377283at2157"/>
<keyword evidence="1" id="KW-0812">Transmembrane</keyword>
<protein>
    <submittedName>
        <fullName evidence="2">Uncharacterized protein</fullName>
    </submittedName>
</protein>
<evidence type="ECO:0000313" key="2">
    <source>
        <dbReference type="EMBL" id="MBP2201247.1"/>
    </source>
</evidence>
<name>A0A8J7RG70_METVO</name>
<comment type="caution">
    <text evidence="2">The sequence shown here is derived from an EMBL/GenBank/DDBJ whole genome shotgun (WGS) entry which is preliminary data.</text>
</comment>
<feature type="transmembrane region" description="Helical" evidence="1">
    <location>
        <begin position="93"/>
        <end position="111"/>
    </location>
</feature>
<reference evidence="2" key="1">
    <citation type="submission" date="2021-03" db="EMBL/GenBank/DDBJ databases">
        <title>Genomic Encyclopedia of Type Strains, Phase IV (KMG-V): Genome sequencing to study the core and pangenomes of soil and plant-associated prokaryotes.</title>
        <authorList>
            <person name="Whitman W."/>
        </authorList>
    </citation>
    <scope>NUCLEOTIDE SEQUENCE</scope>
    <source>
        <strain evidence="2">C4</strain>
    </source>
</reference>
<dbReference type="RefSeq" id="WP_209590698.1">
    <property type="nucleotide sequence ID" value="NZ_JAGGMU010000001.1"/>
</dbReference>
<dbReference type="Proteomes" id="UP000740329">
    <property type="component" value="Unassembled WGS sequence"/>
</dbReference>
<evidence type="ECO:0000313" key="3">
    <source>
        <dbReference type="Proteomes" id="UP000740329"/>
    </source>
</evidence>
<organism evidence="2 3">
    <name type="scientific">Methanococcus voltae</name>
    <dbReference type="NCBI Taxonomy" id="2188"/>
    <lineage>
        <taxon>Archaea</taxon>
        <taxon>Methanobacteriati</taxon>
        <taxon>Methanobacteriota</taxon>
        <taxon>Methanomada group</taxon>
        <taxon>Methanococci</taxon>
        <taxon>Methanococcales</taxon>
        <taxon>Methanococcaceae</taxon>
        <taxon>Methanococcus</taxon>
    </lineage>
</organism>
<keyword evidence="1" id="KW-1133">Transmembrane helix</keyword>
<feature type="transmembrane region" description="Helical" evidence="1">
    <location>
        <begin position="6"/>
        <end position="29"/>
    </location>
</feature>
<gene>
    <name evidence="2" type="ORF">J3E07_000645</name>
</gene>
<proteinExistence type="predicted"/>